<evidence type="ECO:0000313" key="2">
    <source>
        <dbReference type="EMBL" id="GAA1680362.1"/>
    </source>
</evidence>
<protein>
    <submittedName>
        <fullName evidence="2">Uncharacterized protein</fullName>
    </submittedName>
</protein>
<dbReference type="EMBL" id="BAAAQF010000010">
    <property type="protein sequence ID" value="GAA1680362.1"/>
    <property type="molecule type" value="Genomic_DNA"/>
</dbReference>
<reference evidence="2 3" key="1">
    <citation type="journal article" date="2019" name="Int. J. Syst. Evol. Microbiol.">
        <title>The Global Catalogue of Microorganisms (GCM) 10K type strain sequencing project: providing services to taxonomists for standard genome sequencing and annotation.</title>
        <authorList>
            <consortium name="The Broad Institute Genomics Platform"/>
            <consortium name="The Broad Institute Genome Sequencing Center for Infectious Disease"/>
            <person name="Wu L."/>
            <person name="Ma J."/>
        </authorList>
    </citation>
    <scope>NUCLEOTIDE SEQUENCE [LARGE SCALE GENOMIC DNA]</scope>
    <source>
        <strain evidence="2 3">JCM 16001</strain>
    </source>
</reference>
<comment type="caution">
    <text evidence="2">The sequence shown here is derived from an EMBL/GenBank/DDBJ whole genome shotgun (WGS) entry which is preliminary data.</text>
</comment>
<proteinExistence type="predicted"/>
<keyword evidence="3" id="KW-1185">Reference proteome</keyword>
<accession>A0ABN2H2W1</accession>
<sequence length="96" mass="10062">MATAVFASTWRNVRNPLGGSALPGAGECGSIVASVIARSFRQVRFPVNRLSTYDRTRPPNSSAPGPPGRPRAEFIGPRPVRAPGPTRLASGPAARP</sequence>
<feature type="region of interest" description="Disordered" evidence="1">
    <location>
        <begin position="49"/>
        <end position="96"/>
    </location>
</feature>
<gene>
    <name evidence="2" type="ORF">GCM10009830_29210</name>
</gene>
<dbReference type="Proteomes" id="UP001499851">
    <property type="component" value="Unassembled WGS sequence"/>
</dbReference>
<evidence type="ECO:0000313" key="3">
    <source>
        <dbReference type="Proteomes" id="UP001499851"/>
    </source>
</evidence>
<name>A0ABN2H2W1_9ACTN</name>
<organism evidence="2 3">
    <name type="scientific">Glycomyces endophyticus</name>
    <dbReference type="NCBI Taxonomy" id="480996"/>
    <lineage>
        <taxon>Bacteria</taxon>
        <taxon>Bacillati</taxon>
        <taxon>Actinomycetota</taxon>
        <taxon>Actinomycetes</taxon>
        <taxon>Glycomycetales</taxon>
        <taxon>Glycomycetaceae</taxon>
        <taxon>Glycomyces</taxon>
    </lineage>
</organism>
<evidence type="ECO:0000256" key="1">
    <source>
        <dbReference type="SAM" id="MobiDB-lite"/>
    </source>
</evidence>